<keyword evidence="2" id="KW-1133">Transmembrane helix</keyword>
<evidence type="ECO:0000313" key="4">
    <source>
        <dbReference type="Proteomes" id="UP000590740"/>
    </source>
</evidence>
<dbReference type="EMBL" id="JACHIG010000001">
    <property type="protein sequence ID" value="MBB5031202.1"/>
    <property type="molecule type" value="Genomic_DNA"/>
</dbReference>
<dbReference type="PANTHER" id="PTHR42760">
    <property type="entry name" value="SHORT-CHAIN DEHYDROGENASES/REDUCTASES FAMILY MEMBER"/>
    <property type="match status" value="1"/>
</dbReference>
<keyword evidence="2" id="KW-0812">Transmembrane</keyword>
<keyword evidence="4" id="KW-1185">Reference proteome</keyword>
<accession>A0A7W8DIM0</accession>
<comment type="caution">
    <text evidence="3">The sequence shown here is derived from an EMBL/GenBank/DDBJ whole genome shotgun (WGS) entry which is preliminary data.</text>
</comment>
<reference evidence="3 4" key="1">
    <citation type="submission" date="2020-08" db="EMBL/GenBank/DDBJ databases">
        <title>Genomic Encyclopedia of Type Strains, Phase IV (KMG-IV): sequencing the most valuable type-strain genomes for metagenomic binning, comparative biology and taxonomic classification.</title>
        <authorList>
            <person name="Goeker M."/>
        </authorList>
    </citation>
    <scope>NUCLEOTIDE SEQUENCE [LARGE SCALE GENOMIC DNA]</scope>
    <source>
        <strain evidence="3 4">DSM 12252</strain>
    </source>
</reference>
<dbReference type="Pfam" id="PF13561">
    <property type="entry name" value="adh_short_C2"/>
    <property type="match status" value="1"/>
</dbReference>
<dbReference type="Proteomes" id="UP000590740">
    <property type="component" value="Unassembled WGS sequence"/>
</dbReference>
<dbReference type="InterPro" id="IPR002347">
    <property type="entry name" value="SDR_fam"/>
</dbReference>
<dbReference type="GO" id="GO:0016616">
    <property type="term" value="F:oxidoreductase activity, acting on the CH-OH group of donors, NAD or NADP as acceptor"/>
    <property type="evidence" value="ECO:0007669"/>
    <property type="project" value="TreeGrafter"/>
</dbReference>
<protein>
    <submittedName>
        <fullName evidence="3">NAD(P)-dependent dehydrogenase (Short-subunit alcohol dehydrogenase family)</fullName>
    </submittedName>
</protein>
<dbReference type="Gene3D" id="3.40.50.720">
    <property type="entry name" value="NAD(P)-binding Rossmann-like Domain"/>
    <property type="match status" value="1"/>
</dbReference>
<organism evidence="3 4">
    <name type="scientific">Prosthecobacter vanneervenii</name>
    <dbReference type="NCBI Taxonomy" id="48466"/>
    <lineage>
        <taxon>Bacteria</taxon>
        <taxon>Pseudomonadati</taxon>
        <taxon>Verrucomicrobiota</taxon>
        <taxon>Verrucomicrobiia</taxon>
        <taxon>Verrucomicrobiales</taxon>
        <taxon>Verrucomicrobiaceae</taxon>
        <taxon>Prosthecobacter</taxon>
    </lineage>
</organism>
<comment type="similarity">
    <text evidence="1">Belongs to the short-chain dehydrogenases/reductases (SDR) family.</text>
</comment>
<evidence type="ECO:0000256" key="1">
    <source>
        <dbReference type="ARBA" id="ARBA00006484"/>
    </source>
</evidence>
<dbReference type="RefSeq" id="WP_184338135.1">
    <property type="nucleotide sequence ID" value="NZ_JACHIG010000001.1"/>
</dbReference>
<dbReference type="AlphaFoldDB" id="A0A7W8DIM0"/>
<evidence type="ECO:0000313" key="3">
    <source>
        <dbReference type="EMBL" id="MBB5031202.1"/>
    </source>
</evidence>
<keyword evidence="2" id="KW-0472">Membrane</keyword>
<dbReference type="SUPFAM" id="SSF51735">
    <property type="entry name" value="NAD(P)-binding Rossmann-fold domains"/>
    <property type="match status" value="1"/>
</dbReference>
<proteinExistence type="inferred from homology"/>
<dbReference type="InterPro" id="IPR036291">
    <property type="entry name" value="NAD(P)-bd_dom_sf"/>
</dbReference>
<dbReference type="PRINTS" id="PR00081">
    <property type="entry name" value="GDHRDH"/>
</dbReference>
<evidence type="ECO:0000256" key="2">
    <source>
        <dbReference type="SAM" id="Phobius"/>
    </source>
</evidence>
<name>A0A7W8DIM0_9BACT</name>
<feature type="transmembrane region" description="Helical" evidence="2">
    <location>
        <begin position="12"/>
        <end position="32"/>
    </location>
</feature>
<gene>
    <name evidence="3" type="ORF">HNQ65_000756</name>
</gene>
<sequence>MSSPHPFDLKGRSIWVFGGAGYLGAAVVAQLAEMQARVLCVDLPGRAEEMLAAKSLQTQVEAASLDAADIAAVEAFVDSRIAAHGVPQGLVVMTYASTAKRFDDLTAADFDMANHGNLTATFTLARAVGRHMAEQGRGSVVLFSSMYGSVSPDPSVYAAPMNPNPVEYGVGKAGVQQLARYLAVHWGRQGIRCNSISPGPFPNPSIQVQQPDFVQRLAQKVPLGRVGQAEEIAGAVTFLLSDASSFITGQNLAVDGGWTSW</sequence>